<feature type="disulfide bond" evidence="5">
    <location>
        <begin position="152"/>
        <end position="180"/>
    </location>
</feature>
<evidence type="ECO:0000259" key="7">
    <source>
        <dbReference type="Pfam" id="PF00068"/>
    </source>
</evidence>
<evidence type="ECO:0000256" key="6">
    <source>
        <dbReference type="SAM" id="MobiDB-lite"/>
    </source>
</evidence>
<dbReference type="AlphaFoldDB" id="E4YJA7"/>
<dbReference type="Pfam" id="PF00068">
    <property type="entry name" value="Phospholip_A2_1"/>
    <property type="match status" value="1"/>
</dbReference>
<dbReference type="InterPro" id="IPR016090">
    <property type="entry name" value="PLA2-like_dom"/>
</dbReference>
<dbReference type="GO" id="GO:0005509">
    <property type="term" value="F:calcium ion binding"/>
    <property type="evidence" value="ECO:0007669"/>
    <property type="project" value="InterPro"/>
</dbReference>
<gene>
    <name evidence="8" type="ORF">GSOID_T00027391001</name>
</gene>
<feature type="binding site" evidence="4">
    <location>
        <position position="107"/>
    </location>
    <ligand>
        <name>Ca(2+)</name>
        <dbReference type="ChEBI" id="CHEBI:29108"/>
    </ligand>
</feature>
<keyword evidence="3 5" id="KW-1015">Disulfide bond</keyword>
<dbReference type="InterPro" id="IPR001211">
    <property type="entry name" value="PLA2"/>
</dbReference>
<comment type="cofactor">
    <cofactor evidence="4">
        <name>Ca(2+)</name>
        <dbReference type="ChEBI" id="CHEBI:29108"/>
    </cofactor>
    <text evidence="4">Binds 1 Ca(2+) ion per subunit.</text>
</comment>
<name>E4YJA7_OIKDI</name>
<feature type="disulfide bond" evidence="5">
    <location>
        <begin position="138"/>
        <end position="187"/>
    </location>
</feature>
<sequence>MRLPAIFFASTAVTAQFSSLDSTNKAADGAEIEETEFEGDLEFDEATDLQFDLILAEMSVRGRGRGGSNTQQRINKQKKKKGKQLLRLLKYAEPERNSRDWLEYGCYCFLNIKEDILTPGIGKPIDPLDSACHALQECLKCINIDHEESKRCHPYNGYKFTSAPGDEYNDMVCRDAENSCQRSTCECDREFIKLRVSEKYF</sequence>
<dbReference type="InterPro" id="IPR036444">
    <property type="entry name" value="PLipase_A2_dom_sf"/>
</dbReference>
<dbReference type="GO" id="GO:0005576">
    <property type="term" value="C:extracellular region"/>
    <property type="evidence" value="ECO:0007669"/>
    <property type="project" value="UniProtKB-SubCell"/>
</dbReference>
<dbReference type="GO" id="GO:0050482">
    <property type="term" value="P:arachidonate secretion"/>
    <property type="evidence" value="ECO:0007669"/>
    <property type="project" value="InterPro"/>
</dbReference>
<dbReference type="GO" id="GO:0006644">
    <property type="term" value="P:phospholipid metabolic process"/>
    <property type="evidence" value="ECO:0007669"/>
    <property type="project" value="InterPro"/>
</dbReference>
<reference evidence="8" key="1">
    <citation type="journal article" date="2010" name="Science">
        <title>Plasticity of animal genome architecture unmasked by rapid evolution of a pelagic tunicate.</title>
        <authorList>
            <person name="Denoeud F."/>
            <person name="Henriet S."/>
            <person name="Mungpakdee S."/>
            <person name="Aury J.M."/>
            <person name="Da Silva C."/>
            <person name="Brinkmann H."/>
            <person name="Mikhaleva J."/>
            <person name="Olsen L.C."/>
            <person name="Jubin C."/>
            <person name="Canestro C."/>
            <person name="Bouquet J.M."/>
            <person name="Danks G."/>
            <person name="Poulain J."/>
            <person name="Campsteijn C."/>
            <person name="Adamski M."/>
            <person name="Cross I."/>
            <person name="Yadetie F."/>
            <person name="Muffato M."/>
            <person name="Louis A."/>
            <person name="Butcher S."/>
            <person name="Tsagkogeorga G."/>
            <person name="Konrad A."/>
            <person name="Singh S."/>
            <person name="Jensen M.F."/>
            <person name="Cong E.H."/>
            <person name="Eikeseth-Otteraa H."/>
            <person name="Noel B."/>
            <person name="Anthouard V."/>
            <person name="Porcel B.M."/>
            <person name="Kachouri-Lafond R."/>
            <person name="Nishino A."/>
            <person name="Ugolini M."/>
            <person name="Chourrout P."/>
            <person name="Nishida H."/>
            <person name="Aasland R."/>
            <person name="Huzurbazar S."/>
            <person name="Westhof E."/>
            <person name="Delsuc F."/>
            <person name="Lehrach H."/>
            <person name="Reinhardt R."/>
            <person name="Weissenbach J."/>
            <person name="Roy S.W."/>
            <person name="Artiguenave F."/>
            <person name="Postlethwait J.H."/>
            <person name="Manak J.R."/>
            <person name="Thompson E.M."/>
            <person name="Jaillon O."/>
            <person name="Du Pasquier L."/>
            <person name="Boudinot P."/>
            <person name="Liberles D.A."/>
            <person name="Volff J.N."/>
            <person name="Philippe H."/>
            <person name="Lenhard B."/>
            <person name="Roest Crollius H."/>
            <person name="Wincker P."/>
            <person name="Chourrout D."/>
        </authorList>
    </citation>
    <scope>NUCLEOTIDE SEQUENCE [LARGE SCALE GENOMIC DNA]</scope>
</reference>
<proteinExistence type="predicted"/>
<dbReference type="SUPFAM" id="SSF48619">
    <property type="entry name" value="Phospholipase A2, PLA2"/>
    <property type="match status" value="1"/>
</dbReference>
<accession>E4YJA7</accession>
<protein>
    <recommendedName>
        <fullName evidence="7">Phospholipase A2-like central domain-containing protein</fullName>
    </recommendedName>
</protein>
<keyword evidence="2" id="KW-0964">Secreted</keyword>
<dbReference type="GO" id="GO:0047498">
    <property type="term" value="F:calcium-dependent phospholipase A2 activity"/>
    <property type="evidence" value="ECO:0007669"/>
    <property type="project" value="TreeGrafter"/>
</dbReference>
<dbReference type="PANTHER" id="PTHR11716">
    <property type="entry name" value="PHOSPHOLIPASE A2 FAMILY MEMBER"/>
    <property type="match status" value="1"/>
</dbReference>
<evidence type="ECO:0000256" key="3">
    <source>
        <dbReference type="ARBA" id="ARBA00023157"/>
    </source>
</evidence>
<organism evidence="8">
    <name type="scientific">Oikopleura dioica</name>
    <name type="common">Tunicate</name>
    <dbReference type="NCBI Taxonomy" id="34765"/>
    <lineage>
        <taxon>Eukaryota</taxon>
        <taxon>Metazoa</taxon>
        <taxon>Chordata</taxon>
        <taxon>Tunicata</taxon>
        <taxon>Appendicularia</taxon>
        <taxon>Copelata</taxon>
        <taxon>Oikopleuridae</taxon>
        <taxon>Oikopleura</taxon>
    </lineage>
</organism>
<feature type="region of interest" description="Disordered" evidence="6">
    <location>
        <begin position="62"/>
        <end position="81"/>
    </location>
</feature>
<evidence type="ECO:0000313" key="8">
    <source>
        <dbReference type="EMBL" id="CBY35568.1"/>
    </source>
</evidence>
<dbReference type="GO" id="GO:0005543">
    <property type="term" value="F:phospholipid binding"/>
    <property type="evidence" value="ECO:0007669"/>
    <property type="project" value="TreeGrafter"/>
</dbReference>
<dbReference type="Proteomes" id="UP000011014">
    <property type="component" value="Unassembled WGS sequence"/>
</dbReference>
<dbReference type="PANTHER" id="PTHR11716:SF100">
    <property type="entry name" value="PHOSPHOLIPASE A2"/>
    <property type="match status" value="1"/>
</dbReference>
<feature type="domain" description="Phospholipase A2-like central" evidence="7">
    <location>
        <begin position="85"/>
        <end position="193"/>
    </location>
</feature>
<dbReference type="GO" id="GO:0016042">
    <property type="term" value="P:lipid catabolic process"/>
    <property type="evidence" value="ECO:0007669"/>
    <property type="project" value="InterPro"/>
</dbReference>
<evidence type="ECO:0000256" key="4">
    <source>
        <dbReference type="PIRSR" id="PIRSR601211-2"/>
    </source>
</evidence>
<feature type="disulfide bond" evidence="5">
    <location>
        <begin position="108"/>
        <end position="132"/>
    </location>
</feature>
<evidence type="ECO:0000256" key="2">
    <source>
        <dbReference type="ARBA" id="ARBA00022525"/>
    </source>
</evidence>
<keyword evidence="4" id="KW-0106">Calcium</keyword>
<comment type="subcellular location">
    <subcellularLocation>
        <location evidence="1">Secreted</location>
    </subcellularLocation>
</comment>
<dbReference type="Gene3D" id="1.20.90.10">
    <property type="entry name" value="Phospholipase A2 domain"/>
    <property type="match status" value="1"/>
</dbReference>
<feature type="disulfide bond" evidence="5">
    <location>
        <begin position="173"/>
        <end position="185"/>
    </location>
</feature>
<keyword evidence="4" id="KW-0479">Metal-binding</keyword>
<dbReference type="EMBL" id="FN654647">
    <property type="protein sequence ID" value="CBY35568.1"/>
    <property type="molecule type" value="Genomic_DNA"/>
</dbReference>
<evidence type="ECO:0000256" key="5">
    <source>
        <dbReference type="PIRSR" id="PIRSR601211-3"/>
    </source>
</evidence>
<evidence type="ECO:0000256" key="1">
    <source>
        <dbReference type="ARBA" id="ARBA00004613"/>
    </source>
</evidence>